<dbReference type="RefSeq" id="WP_119378490.1">
    <property type="nucleotide sequence ID" value="NZ_QWGB01000005.1"/>
</dbReference>
<dbReference type="Proteomes" id="UP000265431">
    <property type="component" value="Unassembled WGS sequence"/>
</dbReference>
<dbReference type="InterPro" id="IPR023195">
    <property type="entry name" value="Nict_dMeBzImd_PRibTrfase_N"/>
</dbReference>
<evidence type="ECO:0000313" key="11">
    <source>
        <dbReference type="Proteomes" id="UP000265431"/>
    </source>
</evidence>
<dbReference type="EMBL" id="QWGB01000005">
    <property type="protein sequence ID" value="RIJ23301.1"/>
    <property type="molecule type" value="Genomic_DNA"/>
</dbReference>
<dbReference type="Pfam" id="PF02277">
    <property type="entry name" value="DBI_PRT"/>
    <property type="match status" value="1"/>
</dbReference>
<dbReference type="GO" id="GO:0008939">
    <property type="term" value="F:nicotinate-nucleotide-dimethylbenzimidazole phosphoribosyltransferase activity"/>
    <property type="evidence" value="ECO:0007669"/>
    <property type="project" value="UniProtKB-EC"/>
</dbReference>
<evidence type="ECO:0000256" key="6">
    <source>
        <dbReference type="ARBA" id="ARBA00022676"/>
    </source>
</evidence>
<dbReference type="PANTHER" id="PTHR43463:SF1">
    <property type="entry name" value="NICOTINATE-NUCLEOTIDE--DIMETHYLBENZIMIDAZOLE PHOSPHORIBOSYLTRANSFERASE"/>
    <property type="match status" value="1"/>
</dbReference>
<evidence type="ECO:0000256" key="3">
    <source>
        <dbReference type="ARBA" id="ARBA00011991"/>
    </source>
</evidence>
<dbReference type="CDD" id="cd02439">
    <property type="entry name" value="DMB-PRT_CobT"/>
    <property type="match status" value="1"/>
</dbReference>
<comment type="caution">
    <text evidence="10">The sequence shown here is derived from an EMBL/GenBank/DDBJ whole genome shotgun (WGS) entry which is preliminary data.</text>
</comment>
<organism evidence="10 11">
    <name type="scientific">Henriciella barbarensis</name>
    <dbReference type="NCBI Taxonomy" id="86342"/>
    <lineage>
        <taxon>Bacteria</taxon>
        <taxon>Pseudomonadati</taxon>
        <taxon>Pseudomonadota</taxon>
        <taxon>Alphaproteobacteria</taxon>
        <taxon>Hyphomonadales</taxon>
        <taxon>Hyphomonadaceae</taxon>
        <taxon>Henriciella</taxon>
    </lineage>
</organism>
<keyword evidence="5" id="KW-0169">Cobalamin biosynthesis</keyword>
<protein>
    <recommendedName>
        <fullName evidence="4">Nicotinate-nucleotide--dimethylbenzimidazole phosphoribosyltransferase</fullName>
        <ecNumber evidence="3">2.4.2.21</ecNumber>
    </recommendedName>
    <alternativeName>
        <fullName evidence="8">N(1)-alpha-phosphoribosyltransferase</fullName>
    </alternativeName>
</protein>
<sequence length="337" mass="34995">MSKALESSTPFSDVRELAMRDIAPDASSSEQVHNALLGMGRQGDFGKLGNAAEWLAGWQRRYPPRIENATLAVFAGSHGVTALDGAVSLSSDENTKTRVEDLRAGRSPLSAIAAANEANIRIFELAIEKPTANFTDDAAMSERECAATIAYGFEALEGKPDLLALGVVGAGIGTAAAAVACGLYGGTPEYWVRPGPSTPKEISAARIKTVNAGLARHRGHLDDPLEALRCLGGRELAACVGAILAARIQSVPVVLDGFATTIAAGIVHAMNPSAVEHVLAGHVTRRPAHQAALDRLDMTPLLPMEFNTGGGMGSVAAIGLLRTACAPFLGKPDQSGN</sequence>
<proteinExistence type="inferred from homology"/>
<comment type="catalytic activity">
    <reaction evidence="9">
        <text>5,6-dimethylbenzimidazole + nicotinate beta-D-ribonucleotide = alpha-ribazole 5'-phosphate + nicotinate + H(+)</text>
        <dbReference type="Rhea" id="RHEA:11196"/>
        <dbReference type="ChEBI" id="CHEBI:15378"/>
        <dbReference type="ChEBI" id="CHEBI:15890"/>
        <dbReference type="ChEBI" id="CHEBI:32544"/>
        <dbReference type="ChEBI" id="CHEBI:57502"/>
        <dbReference type="ChEBI" id="CHEBI:57918"/>
        <dbReference type="EC" id="2.4.2.21"/>
    </reaction>
</comment>
<dbReference type="PANTHER" id="PTHR43463">
    <property type="entry name" value="NICOTINATE-NUCLEOTIDE--DIMETHYLBENZIMIDAZOLE PHOSPHORIBOSYLTRANSFERASE"/>
    <property type="match status" value="1"/>
</dbReference>
<dbReference type="AlphaFoldDB" id="A0A399QXR8"/>
<keyword evidence="11" id="KW-1185">Reference proteome</keyword>
<evidence type="ECO:0000256" key="7">
    <source>
        <dbReference type="ARBA" id="ARBA00022679"/>
    </source>
</evidence>
<evidence type="ECO:0000256" key="1">
    <source>
        <dbReference type="ARBA" id="ARBA00005049"/>
    </source>
</evidence>
<name>A0A399QXR8_9PROT</name>
<dbReference type="Gene3D" id="1.10.1610.10">
    <property type="match status" value="1"/>
</dbReference>
<reference evidence="10 11" key="1">
    <citation type="submission" date="2018-08" db="EMBL/GenBank/DDBJ databases">
        <title>Henriciella mobilis sp. nov., isolated from seawater.</title>
        <authorList>
            <person name="Cheng H."/>
            <person name="Wu Y.-H."/>
            <person name="Xu X.-W."/>
            <person name="Guo L.-L."/>
        </authorList>
    </citation>
    <scope>NUCLEOTIDE SEQUENCE [LARGE SCALE GENOMIC DNA]</scope>
    <source>
        <strain evidence="10 11">CCUG66934</strain>
    </source>
</reference>
<evidence type="ECO:0000256" key="8">
    <source>
        <dbReference type="ARBA" id="ARBA00030686"/>
    </source>
</evidence>
<comment type="similarity">
    <text evidence="2">Belongs to the CobT family.</text>
</comment>
<dbReference type="InterPro" id="IPR003200">
    <property type="entry name" value="Nict_dMeBzImd_PRibTrfase"/>
</dbReference>
<evidence type="ECO:0000256" key="2">
    <source>
        <dbReference type="ARBA" id="ARBA00007110"/>
    </source>
</evidence>
<evidence type="ECO:0000313" key="10">
    <source>
        <dbReference type="EMBL" id="RIJ23301.1"/>
    </source>
</evidence>
<evidence type="ECO:0000256" key="9">
    <source>
        <dbReference type="ARBA" id="ARBA00047340"/>
    </source>
</evidence>
<comment type="pathway">
    <text evidence="1">Nucleoside biosynthesis; alpha-ribazole biosynthesis; alpha-ribazole from 5,6-dimethylbenzimidazole: step 1/2.</text>
</comment>
<evidence type="ECO:0000256" key="5">
    <source>
        <dbReference type="ARBA" id="ARBA00022573"/>
    </source>
</evidence>
<dbReference type="EC" id="2.4.2.21" evidence="3"/>
<accession>A0A399QXR8</accession>
<dbReference type="OrthoDB" id="9781491at2"/>
<dbReference type="Gene3D" id="3.40.50.10210">
    <property type="match status" value="1"/>
</dbReference>
<keyword evidence="6 10" id="KW-0328">Glycosyltransferase</keyword>
<dbReference type="InterPro" id="IPR036087">
    <property type="entry name" value="Nict_dMeBzImd_PRibTrfase_sf"/>
</dbReference>
<keyword evidence="7 10" id="KW-0808">Transferase</keyword>
<dbReference type="GO" id="GO:0009236">
    <property type="term" value="P:cobalamin biosynthetic process"/>
    <property type="evidence" value="ECO:0007669"/>
    <property type="project" value="UniProtKB-KW"/>
</dbReference>
<dbReference type="UniPathway" id="UPA00061">
    <property type="reaction ID" value="UER00516"/>
</dbReference>
<dbReference type="SUPFAM" id="SSF52733">
    <property type="entry name" value="Nicotinate mononucleotide:5,6-dimethylbenzimidazole phosphoribosyltransferase (CobT)"/>
    <property type="match status" value="1"/>
</dbReference>
<evidence type="ECO:0000256" key="4">
    <source>
        <dbReference type="ARBA" id="ARBA00015486"/>
    </source>
</evidence>
<gene>
    <name evidence="10" type="ORF">D1224_03225</name>
</gene>